<comment type="caution">
    <text evidence="1">The sequence shown here is derived from an EMBL/GenBank/DDBJ whole genome shotgun (WGS) entry which is preliminary data.</text>
</comment>
<dbReference type="Gene3D" id="2.160.20.10">
    <property type="entry name" value="Single-stranded right-handed beta-helix, Pectin lyase-like"/>
    <property type="match status" value="1"/>
</dbReference>
<dbReference type="InterPro" id="IPR012334">
    <property type="entry name" value="Pectin_lyas_fold"/>
</dbReference>
<dbReference type="RefSeq" id="WP_078002387.1">
    <property type="nucleotide sequence ID" value="NZ_MRUL01000004.1"/>
</dbReference>
<organism evidence="1 2">
    <name type="scientific">Izhakiella australiensis</name>
    <dbReference type="NCBI Taxonomy" id="1926881"/>
    <lineage>
        <taxon>Bacteria</taxon>
        <taxon>Pseudomonadati</taxon>
        <taxon>Pseudomonadota</taxon>
        <taxon>Gammaproteobacteria</taxon>
        <taxon>Enterobacterales</taxon>
        <taxon>Erwiniaceae</taxon>
        <taxon>Izhakiella</taxon>
    </lineage>
</organism>
<dbReference type="InterPro" id="IPR011050">
    <property type="entry name" value="Pectin_lyase_fold/virulence"/>
</dbReference>
<evidence type="ECO:0000313" key="1">
    <source>
        <dbReference type="EMBL" id="OON40574.1"/>
    </source>
</evidence>
<reference evidence="1 2" key="1">
    <citation type="submission" date="2016-12" db="EMBL/GenBank/DDBJ databases">
        <title>Izhakiella australiana sp. nov. of genus Izhakiella isolated from Australian desert.</title>
        <authorList>
            <person name="Ji M."/>
        </authorList>
    </citation>
    <scope>NUCLEOTIDE SEQUENCE [LARGE SCALE GENOMIC DNA]</scope>
    <source>
        <strain evidence="1 2">D4N98</strain>
    </source>
</reference>
<evidence type="ECO:0000313" key="2">
    <source>
        <dbReference type="Proteomes" id="UP000190667"/>
    </source>
</evidence>
<dbReference type="EMBL" id="MRUL01000004">
    <property type="protein sequence ID" value="OON40574.1"/>
    <property type="molecule type" value="Genomic_DNA"/>
</dbReference>
<proteinExistence type="predicted"/>
<dbReference type="OrthoDB" id="6627388at2"/>
<accession>A0A1S8YNF2</accession>
<dbReference type="STRING" id="1926881.BTJ39_09235"/>
<dbReference type="AlphaFoldDB" id="A0A1S8YNF2"/>
<dbReference type="Proteomes" id="UP000190667">
    <property type="component" value="Unassembled WGS sequence"/>
</dbReference>
<dbReference type="SUPFAM" id="SSF51126">
    <property type="entry name" value="Pectin lyase-like"/>
    <property type="match status" value="1"/>
</dbReference>
<sequence length="583" mass="63921">MIEVNSFAQLRTTAPTTSGDFASLKRYNDGDSKYRGGGDFVGFLTTTLPADDGGTTAVGTNFYWKRVVNDPADLNVFHFGAKGDGYADDTAAVQRMVNWASTYNGNCFDLGVRFPGGKFLVKPIDISATQQSFFYLYGDDNPHGGMPRTVIISDKTSAPVFKVQARRCVIKGIWWNGQASADTTTNTGVITAAMTSNQQPFFENTITQGDSALIDGFRAQNTGGTVIKLQDTFDTRFNQIYALYTYSRVFDIGWSQSDGQNWDHSTAIELSNANFQNGFADATLYMPRVSQGLLRNVWIEHSRYPGDLTNGQWVVDALSIESCDNPLNMNNCRTQMRQLNLQSGGNVSLDSSGTRWLSSYEYGWRRDENYGTVMTGTMKAGWYSGYKITNTSTSDKWYRLGNFYMPKDNQQWVIEMIGRASNDTLSTPAGSPVTSIASCRTYLNLSRCSTAIYGDIYHHGSPAVIDVKFNRIAISYAEVWVKLKANSGDTMFNLKTTGPTRFESGSWSLFTPDLSETVDTSKIGTSVPNARCSLHNGLAGVGANEKGVLTVATAAAATPASTTPAGYITVNINGTDRKVAWFN</sequence>
<keyword evidence="2" id="KW-1185">Reference proteome</keyword>
<gene>
    <name evidence="1" type="ORF">BTJ39_09235</name>
</gene>
<protein>
    <submittedName>
        <fullName evidence="1">Amylovoran biosynthesis protein AmsF</fullName>
    </submittedName>
</protein>
<name>A0A1S8YNF2_9GAMM</name>